<reference evidence="3" key="1">
    <citation type="submission" date="2011-05" db="EMBL/GenBank/DDBJ databases">
        <authorList>
            <person name="Richards S.R."/>
            <person name="Qu J."/>
            <person name="Jiang H."/>
            <person name="Jhangiani S.N."/>
            <person name="Agravi P."/>
            <person name="Goodspeed R."/>
            <person name="Gross S."/>
            <person name="Mandapat C."/>
            <person name="Jackson L."/>
            <person name="Mathew T."/>
            <person name="Pu L."/>
            <person name="Thornton R."/>
            <person name="Saada N."/>
            <person name="Wilczek-Boney K.B."/>
            <person name="Lee S."/>
            <person name="Kovar C."/>
            <person name="Wu Y."/>
            <person name="Scherer S.E."/>
            <person name="Worley K.C."/>
            <person name="Muzny D.M."/>
            <person name="Gibbs R."/>
        </authorList>
    </citation>
    <scope>NUCLEOTIDE SEQUENCE</scope>
    <source>
        <strain evidence="3">Brora</strain>
    </source>
</reference>
<organism evidence="2 3">
    <name type="scientific">Strigamia maritima</name>
    <name type="common">European centipede</name>
    <name type="synonym">Geophilus maritimus</name>
    <dbReference type="NCBI Taxonomy" id="126957"/>
    <lineage>
        <taxon>Eukaryota</taxon>
        <taxon>Metazoa</taxon>
        <taxon>Ecdysozoa</taxon>
        <taxon>Arthropoda</taxon>
        <taxon>Myriapoda</taxon>
        <taxon>Chilopoda</taxon>
        <taxon>Pleurostigmophora</taxon>
        <taxon>Geophilomorpha</taxon>
        <taxon>Linotaeniidae</taxon>
        <taxon>Strigamia</taxon>
    </lineage>
</organism>
<dbReference type="EnsemblMetazoa" id="SMAR008881-RA">
    <property type="protein sequence ID" value="SMAR008881-PA"/>
    <property type="gene ID" value="SMAR008881"/>
</dbReference>
<dbReference type="AlphaFoldDB" id="T1J5I0"/>
<evidence type="ECO:0000256" key="1">
    <source>
        <dbReference type="SAM" id="MobiDB-lite"/>
    </source>
</evidence>
<feature type="compositionally biased region" description="Polar residues" evidence="1">
    <location>
        <begin position="216"/>
        <end position="226"/>
    </location>
</feature>
<reference evidence="2" key="2">
    <citation type="submission" date="2015-02" db="UniProtKB">
        <authorList>
            <consortium name="EnsemblMetazoa"/>
        </authorList>
    </citation>
    <scope>IDENTIFICATION</scope>
</reference>
<proteinExistence type="predicted"/>
<dbReference type="HOGENOM" id="CLU_872440_0_0_1"/>
<name>T1J5I0_STRMM</name>
<dbReference type="Proteomes" id="UP000014500">
    <property type="component" value="Unassembled WGS sequence"/>
</dbReference>
<protein>
    <submittedName>
        <fullName evidence="2">Uncharacterized protein</fullName>
    </submittedName>
</protein>
<keyword evidence="3" id="KW-1185">Reference proteome</keyword>
<dbReference type="EMBL" id="JH431865">
    <property type="status" value="NOT_ANNOTATED_CDS"/>
    <property type="molecule type" value="Genomic_DNA"/>
</dbReference>
<evidence type="ECO:0000313" key="3">
    <source>
        <dbReference type="Proteomes" id="UP000014500"/>
    </source>
</evidence>
<accession>T1J5I0</accession>
<sequence length="319" mass="35729">MGASYLVIGSAVEVNETKLVSPAHSLMFCSRFAANATMSIEQLRHDIEASLQRTALILNEDTMQRHPVSYHPAPMDKPSKSGTFNTVRLKKYFGIGSKKSKSVDQLHYRPPTYPDVVQAQYPRYPEGWMYTTVTSKTVHTVYAASMRGSAPRERPPMYAWDGYPTTMNVDARYPDMCICHRPPAPASTWSRRPARVQCTCCEASSPPPLRRDSPGSKFSTLSNASIKSGPKRKSILESGVTAYDLIAKSESIKKSGGSLDDSLIDDFVHQSEEKEKVNENQNKVVSIRNKPDSINRPMFIKNKIKSNQMKNSKLFSRLD</sequence>
<evidence type="ECO:0000313" key="2">
    <source>
        <dbReference type="EnsemblMetazoa" id="SMAR008881-PA"/>
    </source>
</evidence>
<feature type="region of interest" description="Disordered" evidence="1">
    <location>
        <begin position="202"/>
        <end position="231"/>
    </location>
</feature>